<dbReference type="Gene3D" id="3.90.550.10">
    <property type="entry name" value="Spore Coat Polysaccharide Biosynthesis Protein SpsA, Chain A"/>
    <property type="match status" value="1"/>
</dbReference>
<dbReference type="InterPro" id="IPR001173">
    <property type="entry name" value="Glyco_trans_2-like"/>
</dbReference>
<keyword evidence="1" id="KW-1003">Cell membrane</keyword>
<keyword evidence="11" id="KW-1185">Reference proteome</keyword>
<accession>A0ABW8J921</accession>
<dbReference type="Proteomes" id="UP001620339">
    <property type="component" value="Unassembled WGS sequence"/>
</dbReference>
<feature type="domain" description="Glycosyltransferase 2-like" evidence="9">
    <location>
        <begin position="8"/>
        <end position="137"/>
    </location>
</feature>
<keyword evidence="6 8" id="KW-1133">Transmembrane helix</keyword>
<name>A0ABW8J921_9GAMM</name>
<protein>
    <submittedName>
        <fullName evidence="10">Glycosyltransferase family 2 protein</fullName>
    </submittedName>
</protein>
<evidence type="ECO:0000256" key="5">
    <source>
        <dbReference type="ARBA" id="ARBA00022985"/>
    </source>
</evidence>
<organism evidence="10 11">
    <name type="scientific">Rhodanobacter hydrolyticus</name>
    <dbReference type="NCBI Taxonomy" id="2250595"/>
    <lineage>
        <taxon>Bacteria</taxon>
        <taxon>Pseudomonadati</taxon>
        <taxon>Pseudomonadota</taxon>
        <taxon>Gammaproteobacteria</taxon>
        <taxon>Lysobacterales</taxon>
        <taxon>Rhodanobacteraceae</taxon>
        <taxon>Rhodanobacter</taxon>
    </lineage>
</organism>
<evidence type="ECO:0000313" key="10">
    <source>
        <dbReference type="EMBL" id="MFK2878785.1"/>
    </source>
</evidence>
<evidence type="ECO:0000256" key="6">
    <source>
        <dbReference type="ARBA" id="ARBA00022989"/>
    </source>
</evidence>
<evidence type="ECO:0000256" key="2">
    <source>
        <dbReference type="ARBA" id="ARBA00022676"/>
    </source>
</evidence>
<dbReference type="InterPro" id="IPR050256">
    <property type="entry name" value="Glycosyltransferase_2"/>
</dbReference>
<feature type="transmembrane region" description="Helical" evidence="8">
    <location>
        <begin position="263"/>
        <end position="288"/>
    </location>
</feature>
<sequence length="310" mass="34564">MDATPNLSIVVPVYRAHSSLTELCRRLIAICRENFPSFEILLVEDCGGDDSWSLIQQLAKVHSELRGIQLSRNFGQHAATLCGIAQARGEWIATIDDDLEHPPESLPAMMAKACEGYDLVYGVFPERSHHWWRNLTSNVARRLFRTAIPSLNYDYTSLRLIRGSIARALVTFDSPFPFVDGYLSWLTNRYAKVDVPHFDRAHGSSNYTTRKLVLHTLNILVTFSDLPLRLASWLGILSSLVGFAWLVSIVVERVVGHITASGYASLMAGIVFFGGLQLLVLGVVGQYIGRINFKSSRKPLFLIAHDTSSS</sequence>
<dbReference type="InterPro" id="IPR029044">
    <property type="entry name" value="Nucleotide-diphossugar_trans"/>
</dbReference>
<dbReference type="RefSeq" id="WP_404615616.1">
    <property type="nucleotide sequence ID" value="NZ_JADIKK010000008.1"/>
</dbReference>
<keyword evidence="4 8" id="KW-0812">Transmembrane</keyword>
<dbReference type="CDD" id="cd04187">
    <property type="entry name" value="DPM1_like_bac"/>
    <property type="match status" value="1"/>
</dbReference>
<dbReference type="PANTHER" id="PTHR48090">
    <property type="entry name" value="UNDECAPRENYL-PHOSPHATE 4-DEOXY-4-FORMAMIDO-L-ARABINOSE TRANSFERASE-RELATED"/>
    <property type="match status" value="1"/>
</dbReference>
<evidence type="ECO:0000256" key="1">
    <source>
        <dbReference type="ARBA" id="ARBA00022475"/>
    </source>
</evidence>
<evidence type="ECO:0000256" key="4">
    <source>
        <dbReference type="ARBA" id="ARBA00022692"/>
    </source>
</evidence>
<dbReference type="Pfam" id="PF00535">
    <property type="entry name" value="Glycos_transf_2"/>
    <property type="match status" value="1"/>
</dbReference>
<dbReference type="EMBL" id="JADIKK010000008">
    <property type="protein sequence ID" value="MFK2878785.1"/>
    <property type="molecule type" value="Genomic_DNA"/>
</dbReference>
<keyword evidence="5" id="KW-0448">Lipopolysaccharide biosynthesis</keyword>
<feature type="transmembrane region" description="Helical" evidence="8">
    <location>
        <begin position="230"/>
        <end position="251"/>
    </location>
</feature>
<dbReference type="PANTHER" id="PTHR48090:SF3">
    <property type="entry name" value="UNDECAPRENYL-PHOSPHATE 4-DEOXY-4-FORMAMIDO-L-ARABINOSE TRANSFERASE"/>
    <property type="match status" value="1"/>
</dbReference>
<keyword evidence="7 8" id="KW-0472">Membrane</keyword>
<evidence type="ECO:0000256" key="7">
    <source>
        <dbReference type="ARBA" id="ARBA00023136"/>
    </source>
</evidence>
<dbReference type="SUPFAM" id="SSF53448">
    <property type="entry name" value="Nucleotide-diphospho-sugar transferases"/>
    <property type="match status" value="1"/>
</dbReference>
<comment type="caution">
    <text evidence="10">The sequence shown here is derived from an EMBL/GenBank/DDBJ whole genome shotgun (WGS) entry which is preliminary data.</text>
</comment>
<evidence type="ECO:0000313" key="11">
    <source>
        <dbReference type="Proteomes" id="UP001620339"/>
    </source>
</evidence>
<gene>
    <name evidence="10" type="ORF">ISP25_17070</name>
</gene>
<proteinExistence type="predicted"/>
<keyword evidence="3" id="KW-0808">Transferase</keyword>
<reference evidence="10 11" key="1">
    <citation type="submission" date="2020-10" db="EMBL/GenBank/DDBJ databases">
        <title>Phylogeny of dyella-like bacteria.</title>
        <authorList>
            <person name="Fu J."/>
        </authorList>
    </citation>
    <scope>NUCLEOTIDE SEQUENCE [LARGE SCALE GENOMIC DNA]</scope>
    <source>
        <strain evidence="10 11">KACC 19113</strain>
    </source>
</reference>
<evidence type="ECO:0000259" key="9">
    <source>
        <dbReference type="Pfam" id="PF00535"/>
    </source>
</evidence>
<evidence type="ECO:0000256" key="8">
    <source>
        <dbReference type="SAM" id="Phobius"/>
    </source>
</evidence>
<evidence type="ECO:0000256" key="3">
    <source>
        <dbReference type="ARBA" id="ARBA00022679"/>
    </source>
</evidence>
<keyword evidence="2" id="KW-0328">Glycosyltransferase</keyword>